<comment type="subcellular location">
    <subcellularLocation>
        <location evidence="5">Cytoplasm</location>
        <location evidence="5">Cytoskeleton</location>
        <location evidence="5">Microtubule organizing center</location>
    </subcellularLocation>
</comment>
<dbReference type="GO" id="GO:0043015">
    <property type="term" value="F:gamma-tubulin binding"/>
    <property type="evidence" value="ECO:0007669"/>
    <property type="project" value="InterPro"/>
</dbReference>
<comment type="caution">
    <text evidence="9">The sequence shown here is derived from an EMBL/GenBank/DDBJ whole genome shotgun (WGS) entry which is preliminary data.</text>
</comment>
<keyword evidence="3 5" id="KW-0493">Microtubule</keyword>
<feature type="region of interest" description="Disordered" evidence="6">
    <location>
        <begin position="481"/>
        <end position="502"/>
    </location>
</feature>
<name>A0A0F4YYH0_RASE3</name>
<evidence type="ECO:0000256" key="5">
    <source>
        <dbReference type="RuleBase" id="RU363050"/>
    </source>
</evidence>
<dbReference type="Proteomes" id="UP000053958">
    <property type="component" value="Unassembled WGS sequence"/>
</dbReference>
<dbReference type="GO" id="GO:0000922">
    <property type="term" value="C:spindle pole"/>
    <property type="evidence" value="ECO:0007669"/>
    <property type="project" value="InterPro"/>
</dbReference>
<dbReference type="PANTHER" id="PTHR19302">
    <property type="entry name" value="GAMMA TUBULIN COMPLEX PROTEIN"/>
    <property type="match status" value="1"/>
</dbReference>
<dbReference type="GO" id="GO:0051321">
    <property type="term" value="P:meiotic cell cycle"/>
    <property type="evidence" value="ECO:0007669"/>
    <property type="project" value="TreeGrafter"/>
</dbReference>
<keyword evidence="10" id="KW-1185">Reference proteome</keyword>
<dbReference type="Gene3D" id="1.20.120.1900">
    <property type="entry name" value="Gamma-tubulin complex, C-terminal domain"/>
    <property type="match status" value="1"/>
</dbReference>
<feature type="domain" description="Gamma tubulin complex component C-terminal" evidence="7">
    <location>
        <begin position="594"/>
        <end position="821"/>
    </location>
</feature>
<dbReference type="OrthoDB" id="775571at2759"/>
<comment type="similarity">
    <text evidence="1 5">Belongs to the TUBGCP family.</text>
</comment>
<feature type="domain" description="Gamma tubulin complex component protein N-terminal" evidence="8">
    <location>
        <begin position="178"/>
        <end position="590"/>
    </location>
</feature>
<evidence type="ECO:0000256" key="3">
    <source>
        <dbReference type="ARBA" id="ARBA00022701"/>
    </source>
</evidence>
<dbReference type="Pfam" id="PF04130">
    <property type="entry name" value="GCP_C_terminal"/>
    <property type="match status" value="1"/>
</dbReference>
<dbReference type="GeneID" id="25314999"/>
<evidence type="ECO:0000259" key="7">
    <source>
        <dbReference type="Pfam" id="PF04130"/>
    </source>
</evidence>
<evidence type="ECO:0000259" key="8">
    <source>
        <dbReference type="Pfam" id="PF17681"/>
    </source>
</evidence>
<evidence type="ECO:0000256" key="6">
    <source>
        <dbReference type="SAM" id="MobiDB-lite"/>
    </source>
</evidence>
<dbReference type="RefSeq" id="XP_013329901.1">
    <property type="nucleotide sequence ID" value="XM_013474447.1"/>
</dbReference>
<dbReference type="GO" id="GO:0031122">
    <property type="term" value="P:cytoplasmic microtubule organization"/>
    <property type="evidence" value="ECO:0007669"/>
    <property type="project" value="TreeGrafter"/>
</dbReference>
<dbReference type="InterPro" id="IPR041470">
    <property type="entry name" value="GCP_N"/>
</dbReference>
<dbReference type="GO" id="GO:0000930">
    <property type="term" value="C:gamma-tubulin complex"/>
    <property type="evidence" value="ECO:0007669"/>
    <property type="project" value="UniProtKB-ARBA"/>
</dbReference>
<evidence type="ECO:0000256" key="2">
    <source>
        <dbReference type="ARBA" id="ARBA00022490"/>
    </source>
</evidence>
<dbReference type="InterPro" id="IPR040457">
    <property type="entry name" value="GCP_C"/>
</dbReference>
<dbReference type="PANTHER" id="PTHR19302:SF70">
    <property type="entry name" value="GAMMA-TUBULIN COMPLEX COMPONENT 6"/>
    <property type="match status" value="1"/>
</dbReference>
<evidence type="ECO:0000313" key="10">
    <source>
        <dbReference type="Proteomes" id="UP000053958"/>
    </source>
</evidence>
<keyword evidence="4 5" id="KW-0206">Cytoskeleton</keyword>
<reference evidence="9 10" key="1">
    <citation type="submission" date="2015-04" db="EMBL/GenBank/DDBJ databases">
        <authorList>
            <person name="Heijne W.H."/>
            <person name="Fedorova N.D."/>
            <person name="Nierman W.C."/>
            <person name="Vollebregt A.W."/>
            <person name="Zhao Z."/>
            <person name="Wu L."/>
            <person name="Kumar M."/>
            <person name="Stam H."/>
            <person name="van den Berg M.A."/>
            <person name="Pel H.J."/>
        </authorList>
    </citation>
    <scope>NUCLEOTIDE SEQUENCE [LARGE SCALE GENOMIC DNA]</scope>
    <source>
        <strain evidence="9 10">CBS 393.64</strain>
    </source>
</reference>
<dbReference type="GO" id="GO:0051011">
    <property type="term" value="F:microtubule minus-end binding"/>
    <property type="evidence" value="ECO:0007669"/>
    <property type="project" value="TreeGrafter"/>
</dbReference>
<evidence type="ECO:0000313" key="9">
    <source>
        <dbReference type="EMBL" id="KKA23289.1"/>
    </source>
</evidence>
<dbReference type="GO" id="GO:0000278">
    <property type="term" value="P:mitotic cell cycle"/>
    <property type="evidence" value="ECO:0007669"/>
    <property type="project" value="TreeGrafter"/>
</dbReference>
<dbReference type="FunFam" id="1.20.120.1900:FF:000013">
    <property type="entry name" value="Spindle pole body component"/>
    <property type="match status" value="1"/>
</dbReference>
<evidence type="ECO:0000256" key="1">
    <source>
        <dbReference type="ARBA" id="ARBA00010337"/>
    </source>
</evidence>
<dbReference type="STRING" id="1408163.A0A0F4YYH0"/>
<accession>A0A0F4YYH0</accession>
<gene>
    <name evidence="9" type="ORF">T310_2648</name>
</gene>
<organism evidence="9 10">
    <name type="scientific">Rasamsonia emersonii (strain ATCC 16479 / CBS 393.64 / IMI 116815)</name>
    <dbReference type="NCBI Taxonomy" id="1408163"/>
    <lineage>
        <taxon>Eukaryota</taxon>
        <taxon>Fungi</taxon>
        <taxon>Dikarya</taxon>
        <taxon>Ascomycota</taxon>
        <taxon>Pezizomycotina</taxon>
        <taxon>Eurotiomycetes</taxon>
        <taxon>Eurotiomycetidae</taxon>
        <taxon>Eurotiales</taxon>
        <taxon>Trichocomaceae</taxon>
        <taxon>Rasamsonia</taxon>
    </lineage>
</organism>
<dbReference type="GO" id="GO:0005816">
    <property type="term" value="C:spindle pole body"/>
    <property type="evidence" value="ECO:0007669"/>
    <property type="project" value="UniProtKB-ARBA"/>
</dbReference>
<dbReference type="EMBL" id="LASV01000105">
    <property type="protein sequence ID" value="KKA23289.1"/>
    <property type="molecule type" value="Genomic_DNA"/>
</dbReference>
<dbReference type="InterPro" id="IPR042241">
    <property type="entry name" value="GCP_C_sf"/>
</dbReference>
<evidence type="ECO:0000256" key="4">
    <source>
        <dbReference type="ARBA" id="ARBA00023212"/>
    </source>
</evidence>
<dbReference type="InterPro" id="IPR007259">
    <property type="entry name" value="GCP"/>
</dbReference>
<protein>
    <recommendedName>
        <fullName evidence="5">Spindle pole body component</fullName>
    </recommendedName>
</protein>
<sequence>MDLEDDHEDPFDIGDLWKPSRFPLQPLPPLEPLIWDKELPDIPTGPFENPLNLFEKNDSLLYQLDVFGSDAVDPDPVAAPETVNDEAKAEKTDESDDDTKSSVPELENIWALETLRETPEPKPKLQSWDGFLDHGFREPASAYLSEFGARGFDAALAYQASVTGLENSGRLVRPDVFLHALFRLGLGWNSMFFHYNEQKRAFEKSIRDIRVSGVSLAAIDGLIGNVLQCGTDMQRIRKFVRQNPAVPDQPSALSSLAGAASVLVYGLEKRLSTYLGPETSLIQIQALFRRCGELVGTLADIVDAVEKAKYESEIISILLVKCDNHVQRLPWMADILHDIIARCTRPWLALVESWIGLRSEKPLSTQLSSMKDSFIEVEYSQDLGVQRIAPPIAEYYYRPEMMPSSVPADQARLVFETGKALRLLKQEQPNHPISREDVVDSSDPPALECAFSWADIEQIQNKASQYERQLRQEILRYHRGDTSKSRRGTRIGHDAFDGNESDPSLTDNFELIDLDDAKNSTGLLGNSSSLESDSLYSKAVNHDFLNPESSDITETAFGPPLASVLYLSLAPTLSLQARLVDYSCLHLLFKVHKLRYHLRIQWRFQLLGDGIFASRLSHALFDPEMASGERKPGVARSGVHTGLRLGNRDTWPPASSELRLVLMGLLAECHEASENRPSTRGMQHETKEKELPGGLSFAIRELRGEELVKCKDPNAIEALDFLRLQYTPPTVLESVITSRSLHKYDRLFKHLLRLLRMVSVVHGLVRDSTARGSLSGDTRNIFQKFRVDAQHFIGALNDYFFQIGVGSTWKRFESTLSKIERCLDRGDIDGTIETAGSLHRLRQPTSYWRISSGLF</sequence>
<dbReference type="GO" id="GO:0005874">
    <property type="term" value="C:microtubule"/>
    <property type="evidence" value="ECO:0007669"/>
    <property type="project" value="UniProtKB-KW"/>
</dbReference>
<dbReference type="GO" id="GO:0007020">
    <property type="term" value="P:microtubule nucleation"/>
    <property type="evidence" value="ECO:0007669"/>
    <property type="project" value="InterPro"/>
</dbReference>
<dbReference type="Pfam" id="PF17681">
    <property type="entry name" value="GCP_N_terminal"/>
    <property type="match status" value="1"/>
</dbReference>
<keyword evidence="2 5" id="KW-0963">Cytoplasm</keyword>
<dbReference type="GO" id="GO:0051225">
    <property type="term" value="P:spindle assembly"/>
    <property type="evidence" value="ECO:0007669"/>
    <property type="project" value="TreeGrafter"/>
</dbReference>
<dbReference type="AlphaFoldDB" id="A0A0F4YYH0"/>
<feature type="region of interest" description="Disordered" evidence="6">
    <location>
        <begin position="72"/>
        <end position="103"/>
    </location>
</feature>
<proteinExistence type="inferred from homology"/>